<dbReference type="InterPro" id="IPR021272">
    <property type="entry name" value="DUF2851"/>
</dbReference>
<organism evidence="1 2">
    <name type="scientific">Polaribacter vadi</name>
    <dbReference type="NCBI Taxonomy" id="1774273"/>
    <lineage>
        <taxon>Bacteria</taxon>
        <taxon>Pseudomonadati</taxon>
        <taxon>Bacteroidota</taxon>
        <taxon>Flavobacteriia</taxon>
        <taxon>Flavobacteriales</taxon>
        <taxon>Flavobacteriaceae</taxon>
    </lineage>
</organism>
<gene>
    <name evidence="1" type="ORF">LPB3_07205</name>
</gene>
<dbReference type="Pfam" id="PF11013">
    <property type="entry name" value="DUF2851"/>
    <property type="match status" value="1"/>
</dbReference>
<sequence>MNEEFLYYVWKYKIFTDINLQTSDAKEVSILKGGIHNKNSGPDFLNAQVKIDHQLWAGNVEMHVKSSDWYLHKHEEDASYDAVILHVVWEHDVDVFMKNNKPLPTLELKNFVSKELLENYNSLVYHQQKFIPCENQLTTIDEFLLNNLLERLYFERLEHKSTFIKELLLDTNADFEAVLFQLLAKNFGLKVNGEPFLQLATSMDFSVVRKERFDLEQLTALLFGQAGFLEEDLEEHYYQLLKEKYRYLKHKHKLNSISKNAFQFFRMRPQNFPTIRIAQLASLLYAHQNIFSKLMSINKKEDFYDLFSFEVDAFWKTHFTFESDSKKSPKKLTKSFVDLIIINTIIPLKFVYLQSRGEVSENEIMQLIKQVSSEKNSIISNFSALEIKAKNAMESQALIQLKNNYCTKKRCLQCAIGNSLLRK</sequence>
<dbReference type="STRING" id="1774273.LPB03_05290"/>
<dbReference type="KEGG" id="pob:LPB03_05290"/>
<reference evidence="2" key="1">
    <citation type="submission" date="2016-02" db="EMBL/GenBank/DDBJ databases">
        <authorList>
            <person name="Shin S.-K."/>
            <person name="Yi H."/>
            <person name="Kim E."/>
        </authorList>
    </citation>
    <scope>NUCLEOTIDE SEQUENCE [LARGE SCALE GENOMIC DNA]</scope>
    <source>
        <strain evidence="2">LPB0003</strain>
    </source>
</reference>
<comment type="caution">
    <text evidence="1">The sequence shown here is derived from an EMBL/GenBank/DDBJ whole genome shotgun (WGS) entry which is preliminary data.</text>
</comment>
<dbReference type="EMBL" id="LSFM01000022">
    <property type="protein sequence ID" value="OBY64181.1"/>
    <property type="molecule type" value="Genomic_DNA"/>
</dbReference>
<protein>
    <recommendedName>
        <fullName evidence="3">DUF2851 domain-containing protein</fullName>
    </recommendedName>
</protein>
<accession>A0A1B8TWT1</accession>
<name>A0A1B8TWT1_9FLAO</name>
<dbReference type="Proteomes" id="UP000092584">
    <property type="component" value="Unassembled WGS sequence"/>
</dbReference>
<dbReference type="OrthoDB" id="1005072at2"/>
<evidence type="ECO:0000313" key="1">
    <source>
        <dbReference type="EMBL" id="OBY64181.1"/>
    </source>
</evidence>
<keyword evidence="2" id="KW-1185">Reference proteome</keyword>
<proteinExistence type="predicted"/>
<dbReference type="AlphaFoldDB" id="A0A1B8TWT1"/>
<evidence type="ECO:0008006" key="3">
    <source>
        <dbReference type="Google" id="ProtNLM"/>
    </source>
</evidence>
<dbReference type="RefSeq" id="WP_065318931.1">
    <property type="nucleotide sequence ID" value="NZ_CP017477.1"/>
</dbReference>
<evidence type="ECO:0000313" key="2">
    <source>
        <dbReference type="Proteomes" id="UP000092584"/>
    </source>
</evidence>